<dbReference type="InterPro" id="IPR036034">
    <property type="entry name" value="PDZ_sf"/>
</dbReference>
<evidence type="ECO:0000259" key="2">
    <source>
        <dbReference type="PROSITE" id="PS50106"/>
    </source>
</evidence>
<sequence>MTLRLFRRNSRSSTHSETESIHDLASPDPSTKKNFRSWSKQVGMKLSTLRRSSSREVVSETSHPKTAFGNALSQISNSNKVKQGQRSCSTSRLDATGYFPTDDPCDGLEIFLEKKPVPQKTVSCENIISEPSPKTTFPYSFIRSRPPSQLRSASTQCIQNLGREQLRKSCRSESDDSGFEPSDSSSIHDSDHSESSDRRKSNESDCNITPVKSSYRNNTVSVSQRHQNRAKSEPPSEGAKINTSTYPLTPISSNISGFQSVQPDFLTGQSVMNYPLHTFTSCSSEPSSHNSSFTLPCSPQREFKLIRLTRQPNGPQKLGIYIASRQGINGETLGYVIARLEPGGLAEKDSRLQPGDEIINVNGKRLRGVELTEARTLLTPASGTVDIVISRESFTSLASDVGYQTQTLGRMKRCGYSIRQGFRRHLSGETLDLNQDRKPQKPLPPTPTNPIVQSIRHRRMLKFSFSEDTNNDIYEAIEDKTAQFNPASQFKSSTQRRQLSLDLSPDDSVMSNTVARSPTKVEPTKTMPLLNSPERLQISTRRCGDYSDIEHATSFCQTSKRDFYRPNPTRSKLTDNIQSSLTTSYRSDGRRVSTSRVFIVTFRKGPKTKSLGFSIVGGRDSPKGHMGIFVKTVFPDGQASENGELQEGDEILGVNGCPLTGMSHTEAIAMFKSIKTGDIVLTISRRPIK</sequence>
<dbReference type="PANTHER" id="PTHR19964">
    <property type="entry name" value="MULTIPLE PDZ DOMAIN PROTEIN"/>
    <property type="match status" value="1"/>
</dbReference>
<feature type="domain" description="PDZ" evidence="2">
    <location>
        <begin position="599"/>
        <end position="673"/>
    </location>
</feature>
<dbReference type="Pfam" id="PF00595">
    <property type="entry name" value="PDZ"/>
    <property type="match status" value="2"/>
</dbReference>
<dbReference type="SUPFAM" id="SSF50156">
    <property type="entry name" value="PDZ domain-like"/>
    <property type="match status" value="2"/>
</dbReference>
<feature type="compositionally biased region" description="Polar residues" evidence="1">
    <location>
        <begin position="485"/>
        <end position="498"/>
    </location>
</feature>
<dbReference type="SMART" id="SM00228">
    <property type="entry name" value="PDZ"/>
    <property type="match status" value="2"/>
</dbReference>
<feature type="domain" description="PDZ" evidence="2">
    <location>
        <begin position="305"/>
        <end position="393"/>
    </location>
</feature>
<comment type="caution">
    <text evidence="3">The sequence shown here is derived from an EMBL/GenBank/DDBJ whole genome shotgun (WGS) entry which is preliminary data.</text>
</comment>
<accession>A0AA88HZB2</accession>
<feature type="region of interest" description="Disordered" evidence="1">
    <location>
        <begin position="428"/>
        <end position="451"/>
    </location>
</feature>
<feature type="region of interest" description="Disordered" evidence="1">
    <location>
        <begin position="135"/>
        <end position="245"/>
    </location>
</feature>
<dbReference type="InterPro" id="IPR001478">
    <property type="entry name" value="PDZ"/>
</dbReference>
<evidence type="ECO:0000256" key="1">
    <source>
        <dbReference type="SAM" id="MobiDB-lite"/>
    </source>
</evidence>
<protein>
    <recommendedName>
        <fullName evidence="2">PDZ domain-containing protein</fullName>
    </recommendedName>
</protein>
<name>A0AA88HZB2_ARTSF</name>
<dbReference type="CDD" id="cd00136">
    <property type="entry name" value="PDZ_canonical"/>
    <property type="match status" value="1"/>
</dbReference>
<reference evidence="3" key="1">
    <citation type="submission" date="2023-07" db="EMBL/GenBank/DDBJ databases">
        <title>Chromosome-level genome assembly of Artemia franciscana.</title>
        <authorList>
            <person name="Jo E."/>
        </authorList>
    </citation>
    <scope>NUCLEOTIDE SEQUENCE</scope>
    <source>
        <tissue evidence="3">Whole body</tissue>
    </source>
</reference>
<dbReference type="Gene3D" id="2.30.42.10">
    <property type="match status" value="2"/>
</dbReference>
<keyword evidence="4" id="KW-1185">Reference proteome</keyword>
<evidence type="ECO:0000313" key="3">
    <source>
        <dbReference type="EMBL" id="KAK2719993.1"/>
    </source>
</evidence>
<dbReference type="PROSITE" id="PS50106">
    <property type="entry name" value="PDZ"/>
    <property type="match status" value="2"/>
</dbReference>
<feature type="compositionally biased region" description="Polar residues" evidence="1">
    <location>
        <begin position="146"/>
        <end position="159"/>
    </location>
</feature>
<feature type="region of interest" description="Disordered" evidence="1">
    <location>
        <begin position="1"/>
        <end position="37"/>
    </location>
</feature>
<feature type="compositionally biased region" description="Basic residues" evidence="1">
    <location>
        <begin position="1"/>
        <end position="10"/>
    </location>
</feature>
<dbReference type="Proteomes" id="UP001187531">
    <property type="component" value="Unassembled WGS sequence"/>
</dbReference>
<dbReference type="EMBL" id="JAVRJZ010000007">
    <property type="protein sequence ID" value="KAK2719993.1"/>
    <property type="molecule type" value="Genomic_DNA"/>
</dbReference>
<feature type="compositionally biased region" description="Polar residues" evidence="1">
    <location>
        <begin position="204"/>
        <end position="225"/>
    </location>
</feature>
<proteinExistence type="predicted"/>
<dbReference type="AlphaFoldDB" id="A0AA88HZB2"/>
<organism evidence="3 4">
    <name type="scientific">Artemia franciscana</name>
    <name type="common">Brine shrimp</name>
    <name type="synonym">Artemia sanfranciscana</name>
    <dbReference type="NCBI Taxonomy" id="6661"/>
    <lineage>
        <taxon>Eukaryota</taxon>
        <taxon>Metazoa</taxon>
        <taxon>Ecdysozoa</taxon>
        <taxon>Arthropoda</taxon>
        <taxon>Crustacea</taxon>
        <taxon>Branchiopoda</taxon>
        <taxon>Anostraca</taxon>
        <taxon>Artemiidae</taxon>
        <taxon>Artemia</taxon>
    </lineage>
</organism>
<dbReference type="InterPro" id="IPR051342">
    <property type="entry name" value="PDZ_scaffold"/>
</dbReference>
<dbReference type="PANTHER" id="PTHR19964:SF95">
    <property type="entry name" value="ARC, ISOFORM A"/>
    <property type="match status" value="1"/>
</dbReference>
<evidence type="ECO:0000313" key="4">
    <source>
        <dbReference type="Proteomes" id="UP001187531"/>
    </source>
</evidence>
<feature type="compositionally biased region" description="Basic and acidic residues" evidence="1">
    <location>
        <begin position="164"/>
        <end position="174"/>
    </location>
</feature>
<gene>
    <name evidence="3" type="ORF">QYM36_004037</name>
</gene>
<feature type="region of interest" description="Disordered" evidence="1">
    <location>
        <begin position="485"/>
        <end position="527"/>
    </location>
</feature>
<dbReference type="CDD" id="cd06759">
    <property type="entry name" value="PDZ3_PDZD2-PDZ1_hPro-IL-16-like"/>
    <property type="match status" value="1"/>
</dbReference>
<dbReference type="EMBL" id="JAVRJZ010000007">
    <property type="protein sequence ID" value="KAK2719992.1"/>
    <property type="molecule type" value="Genomic_DNA"/>
</dbReference>
<feature type="compositionally biased region" description="Basic and acidic residues" evidence="1">
    <location>
        <begin position="186"/>
        <end position="203"/>
    </location>
</feature>